<dbReference type="RefSeq" id="WP_076445239.1">
    <property type="nucleotide sequence ID" value="NZ_FTOQ01000002.1"/>
</dbReference>
<dbReference type="InterPro" id="IPR050772">
    <property type="entry name" value="Hydratase-Decarb/MhpD_sf"/>
</dbReference>
<dbReference type="OrthoDB" id="9792137at2"/>
<reference evidence="2" key="1">
    <citation type="submission" date="2017-01" db="EMBL/GenBank/DDBJ databases">
        <authorList>
            <person name="Varghese N."/>
            <person name="Submissions S."/>
        </authorList>
    </citation>
    <scope>NUCLEOTIDE SEQUENCE [LARGE SCALE GENOMIC DNA]</scope>
    <source>
        <strain evidence="2">DSM 29430</strain>
    </source>
</reference>
<dbReference type="EMBL" id="FTOQ01000002">
    <property type="protein sequence ID" value="SIS64633.1"/>
    <property type="molecule type" value="Genomic_DNA"/>
</dbReference>
<dbReference type="STRING" id="633194.SAMN05421759_10235"/>
<name>A0A1N7KSP3_9RHOB</name>
<dbReference type="PANTHER" id="PTHR30143:SF0">
    <property type="entry name" value="2-KETO-4-PENTENOATE HYDRATASE"/>
    <property type="match status" value="1"/>
</dbReference>
<keyword evidence="2" id="KW-1185">Reference proteome</keyword>
<evidence type="ECO:0000313" key="2">
    <source>
        <dbReference type="Proteomes" id="UP000186684"/>
    </source>
</evidence>
<gene>
    <name evidence="1" type="ORF">SAMN05421759_10235</name>
</gene>
<dbReference type="InterPro" id="IPR036663">
    <property type="entry name" value="Fumarylacetoacetase_C_sf"/>
</dbReference>
<dbReference type="Gene3D" id="3.90.850.10">
    <property type="entry name" value="Fumarylacetoacetase-like, C-terminal domain"/>
    <property type="match status" value="1"/>
</dbReference>
<dbReference type="GO" id="GO:0008684">
    <property type="term" value="F:2-oxopent-4-enoate hydratase activity"/>
    <property type="evidence" value="ECO:0007669"/>
    <property type="project" value="TreeGrafter"/>
</dbReference>
<organism evidence="1 2">
    <name type="scientific">Roseivivax lentus</name>
    <dbReference type="NCBI Taxonomy" id="633194"/>
    <lineage>
        <taxon>Bacteria</taxon>
        <taxon>Pseudomonadati</taxon>
        <taxon>Pseudomonadota</taxon>
        <taxon>Alphaproteobacteria</taxon>
        <taxon>Rhodobacterales</taxon>
        <taxon>Roseobacteraceae</taxon>
        <taxon>Roseivivax</taxon>
    </lineage>
</organism>
<evidence type="ECO:0000313" key="1">
    <source>
        <dbReference type="EMBL" id="SIS64633.1"/>
    </source>
</evidence>
<dbReference type="SUPFAM" id="SSF56529">
    <property type="entry name" value="FAH"/>
    <property type="match status" value="1"/>
</dbReference>
<dbReference type="Proteomes" id="UP000186684">
    <property type="component" value="Unassembled WGS sequence"/>
</dbReference>
<dbReference type="GO" id="GO:0005737">
    <property type="term" value="C:cytoplasm"/>
    <property type="evidence" value="ECO:0007669"/>
    <property type="project" value="TreeGrafter"/>
</dbReference>
<dbReference type="AlphaFoldDB" id="A0A1N7KSP3"/>
<sequence length="243" mass="25322">MGIEKIVAEALLAARLSGTPAEAEALPPVDYEQALGIQRIVQDRLGPVGGFKVARRPEGKPVIAPIPADAIQSGDPQRPVAVPVRDRLGIELEIGFEVVAPPGADPMSEPARVFRPCIALELVASRLRARQEDALLKLADMQMNHGLVRGAMLEGWDGRDFGTVEATLTCGGRMCLSGRATVPGGSALRNLGLLCAHLGDHCGGLQPGQIVITGSISGLAYFPAGTDVTAEIAGLGRVGCKLV</sequence>
<accession>A0A1N7KSP3</accession>
<proteinExistence type="predicted"/>
<protein>
    <submittedName>
        <fullName evidence="1">2-keto-4-pentenoate hydratase</fullName>
    </submittedName>
</protein>
<dbReference type="PANTHER" id="PTHR30143">
    <property type="entry name" value="ACID HYDRATASE"/>
    <property type="match status" value="1"/>
</dbReference>